<protein>
    <recommendedName>
        <fullName evidence="3">CCHC-type domain-containing protein</fullName>
    </recommendedName>
</protein>
<dbReference type="OrthoDB" id="7554612at2759"/>
<keyword evidence="1" id="KW-0479">Metal-binding</keyword>
<dbReference type="InterPro" id="IPR001878">
    <property type="entry name" value="Znf_CCHC"/>
</dbReference>
<name>E2AMU7_CAMFO</name>
<proteinExistence type="predicted"/>
<evidence type="ECO:0000313" key="4">
    <source>
        <dbReference type="EMBL" id="EFN65242.1"/>
    </source>
</evidence>
<dbReference type="InParanoid" id="E2AMU7"/>
<dbReference type="AlphaFoldDB" id="E2AMU7"/>
<keyword evidence="5" id="KW-1185">Reference proteome</keyword>
<dbReference type="SUPFAM" id="SSF57756">
    <property type="entry name" value="Retrovirus zinc finger-like domains"/>
    <property type="match status" value="1"/>
</dbReference>
<evidence type="ECO:0000259" key="3">
    <source>
        <dbReference type="PROSITE" id="PS50158"/>
    </source>
</evidence>
<dbReference type="PROSITE" id="PS50158">
    <property type="entry name" value="ZF_CCHC"/>
    <property type="match status" value="1"/>
</dbReference>
<gene>
    <name evidence="4" type="ORF">EAG_04587</name>
</gene>
<dbReference type="GO" id="GO:0008270">
    <property type="term" value="F:zinc ion binding"/>
    <property type="evidence" value="ECO:0007669"/>
    <property type="project" value="UniProtKB-KW"/>
</dbReference>
<dbReference type="EMBL" id="GL440919">
    <property type="protein sequence ID" value="EFN65242.1"/>
    <property type="molecule type" value="Genomic_DNA"/>
</dbReference>
<dbReference type="Proteomes" id="UP000000311">
    <property type="component" value="Unassembled WGS sequence"/>
</dbReference>
<dbReference type="SMART" id="SM00343">
    <property type="entry name" value="ZnF_C2HC"/>
    <property type="match status" value="2"/>
</dbReference>
<accession>E2AMU7</accession>
<dbReference type="Gene3D" id="4.10.60.10">
    <property type="entry name" value="Zinc finger, CCHC-type"/>
    <property type="match status" value="1"/>
</dbReference>
<reference evidence="4 5" key="1">
    <citation type="journal article" date="2010" name="Science">
        <title>Genomic comparison of the ants Camponotus floridanus and Harpegnathos saltator.</title>
        <authorList>
            <person name="Bonasio R."/>
            <person name="Zhang G."/>
            <person name="Ye C."/>
            <person name="Mutti N.S."/>
            <person name="Fang X."/>
            <person name="Qin N."/>
            <person name="Donahue G."/>
            <person name="Yang P."/>
            <person name="Li Q."/>
            <person name="Li C."/>
            <person name="Zhang P."/>
            <person name="Huang Z."/>
            <person name="Berger S.L."/>
            <person name="Reinberg D."/>
            <person name="Wang J."/>
            <person name="Liebig J."/>
        </authorList>
    </citation>
    <scope>NUCLEOTIDE SEQUENCE [LARGE SCALE GENOMIC DNA]</scope>
    <source>
        <strain evidence="5">C129</strain>
    </source>
</reference>
<dbReference type="InterPro" id="IPR036875">
    <property type="entry name" value="Znf_CCHC_sf"/>
</dbReference>
<evidence type="ECO:0000256" key="1">
    <source>
        <dbReference type="PROSITE-ProRule" id="PRU00047"/>
    </source>
</evidence>
<evidence type="ECO:0000313" key="5">
    <source>
        <dbReference type="Proteomes" id="UP000000311"/>
    </source>
</evidence>
<feature type="domain" description="CCHC-type" evidence="3">
    <location>
        <begin position="68"/>
        <end position="83"/>
    </location>
</feature>
<evidence type="ECO:0000256" key="2">
    <source>
        <dbReference type="SAM" id="MobiDB-lite"/>
    </source>
</evidence>
<sequence>MRNGLCMTWVKCPIASAIKVSKTGKIPLGWTMARLELQKPRKMRCFKCWELGHHQDICKSKTDRSHACFRCGMDGHSAASCTKEAHCVLCESKGLSARHRIGSHLCGEEVKDKNKNTKEKLDRRPVSINNTNDEDTPMQS</sequence>
<keyword evidence="1" id="KW-0862">Zinc</keyword>
<feature type="compositionally biased region" description="Basic and acidic residues" evidence="2">
    <location>
        <begin position="113"/>
        <end position="125"/>
    </location>
</feature>
<feature type="region of interest" description="Disordered" evidence="2">
    <location>
        <begin position="113"/>
        <end position="140"/>
    </location>
</feature>
<organism evidence="5">
    <name type="scientific">Camponotus floridanus</name>
    <name type="common">Florida carpenter ant</name>
    <dbReference type="NCBI Taxonomy" id="104421"/>
    <lineage>
        <taxon>Eukaryota</taxon>
        <taxon>Metazoa</taxon>
        <taxon>Ecdysozoa</taxon>
        <taxon>Arthropoda</taxon>
        <taxon>Hexapoda</taxon>
        <taxon>Insecta</taxon>
        <taxon>Pterygota</taxon>
        <taxon>Neoptera</taxon>
        <taxon>Endopterygota</taxon>
        <taxon>Hymenoptera</taxon>
        <taxon>Apocrita</taxon>
        <taxon>Aculeata</taxon>
        <taxon>Formicoidea</taxon>
        <taxon>Formicidae</taxon>
        <taxon>Formicinae</taxon>
        <taxon>Camponotus</taxon>
    </lineage>
</organism>
<dbReference type="OMA" id="SHACFRC"/>
<keyword evidence="1" id="KW-0863">Zinc-finger</keyword>
<dbReference type="GO" id="GO:0003676">
    <property type="term" value="F:nucleic acid binding"/>
    <property type="evidence" value="ECO:0007669"/>
    <property type="project" value="InterPro"/>
</dbReference>